<dbReference type="Gene3D" id="1.10.3510.10">
    <property type="entry name" value="NMB0513-like"/>
    <property type="match status" value="1"/>
</dbReference>
<feature type="transmembrane region" description="Helical" evidence="1">
    <location>
        <begin position="97"/>
        <end position="118"/>
    </location>
</feature>
<keyword evidence="1" id="KW-0472">Membrane</keyword>
<evidence type="ECO:0000256" key="1">
    <source>
        <dbReference type="SAM" id="Phobius"/>
    </source>
</evidence>
<dbReference type="AlphaFoldDB" id="A0A378QLS0"/>
<gene>
    <name evidence="2" type="ORF">NCTC11091_02191</name>
</gene>
<proteinExistence type="predicted"/>
<dbReference type="InterPro" id="IPR023138">
    <property type="entry name" value="NMB0513-like_sf"/>
</dbReference>
<dbReference type="EMBL" id="UGQA01000005">
    <property type="protein sequence ID" value="STZ01718.1"/>
    <property type="molecule type" value="Genomic_DNA"/>
</dbReference>
<dbReference type="InterPro" id="IPR007670">
    <property type="entry name" value="DUF596"/>
</dbReference>
<dbReference type="Proteomes" id="UP000255193">
    <property type="component" value="Unassembled WGS sequence"/>
</dbReference>
<keyword evidence="1" id="KW-0812">Transmembrane</keyword>
<organism evidence="2 3">
    <name type="scientific">Faucicola atlantae</name>
    <dbReference type="NCBI Taxonomy" id="34059"/>
    <lineage>
        <taxon>Bacteria</taxon>
        <taxon>Pseudomonadati</taxon>
        <taxon>Pseudomonadota</taxon>
        <taxon>Gammaproteobacteria</taxon>
        <taxon>Moraxellales</taxon>
        <taxon>Moraxellaceae</taxon>
        <taxon>Faucicola</taxon>
    </lineage>
</organism>
<keyword evidence="1" id="KW-1133">Transmembrane helix</keyword>
<evidence type="ECO:0000313" key="2">
    <source>
        <dbReference type="EMBL" id="STZ01718.1"/>
    </source>
</evidence>
<name>A0A378QLS0_9GAMM</name>
<dbReference type="SUPFAM" id="SSF160472">
    <property type="entry name" value="NMB0513-like"/>
    <property type="match status" value="1"/>
</dbReference>
<dbReference type="Pfam" id="PF04591">
    <property type="entry name" value="DUF596"/>
    <property type="match status" value="1"/>
</dbReference>
<evidence type="ECO:0000313" key="3">
    <source>
        <dbReference type="Proteomes" id="UP000255193"/>
    </source>
</evidence>
<sequence length="133" mass="16018">MKYMTEHDYQELRKIAIAEPHDLSYLWDWVQDPNVGYVNQNLLFTFKERREAFFEVLERLMVDKVLFLEKDGIFLQGSIKQQIDLFRKSFPNSEEEILSIGGMFVWFVLPSCPAYAVWKQIKKNGEFEYYWSQ</sequence>
<reference evidence="2 3" key="1">
    <citation type="submission" date="2018-06" db="EMBL/GenBank/DDBJ databases">
        <authorList>
            <consortium name="Pathogen Informatics"/>
            <person name="Doyle S."/>
        </authorList>
    </citation>
    <scope>NUCLEOTIDE SEQUENCE [LARGE SCALE GENOMIC DNA]</scope>
    <source>
        <strain evidence="2 3">NCTC11091</strain>
    </source>
</reference>
<protein>
    <submittedName>
        <fullName evidence="2">Uncharacterized protein conserved in bacteria</fullName>
    </submittedName>
</protein>
<accession>A0A378QLS0</accession>